<name>A0AAW4PDC2_9EURY</name>
<dbReference type="InterPro" id="IPR018727">
    <property type="entry name" value="DUF2267"/>
</dbReference>
<organism evidence="1 2">
    <name type="scientific">Haloarcula nitratireducens</name>
    <dbReference type="NCBI Taxonomy" id="2487749"/>
    <lineage>
        <taxon>Archaea</taxon>
        <taxon>Methanobacteriati</taxon>
        <taxon>Methanobacteriota</taxon>
        <taxon>Stenosarchaea group</taxon>
        <taxon>Halobacteria</taxon>
        <taxon>Halobacteriales</taxon>
        <taxon>Haloarculaceae</taxon>
        <taxon>Haloarcula</taxon>
    </lineage>
</organism>
<evidence type="ECO:0000313" key="2">
    <source>
        <dbReference type="Proteomes" id="UP001430455"/>
    </source>
</evidence>
<dbReference type="Gene3D" id="1.10.490.110">
    <property type="entry name" value="Uncharacterized conserved protein DUF2267"/>
    <property type="match status" value="1"/>
</dbReference>
<sequence>MQYDQLLDRLQARTDLPRRNAERLLRVTLRTLAERIGEDEADQLAAELPSELADELRRGKGERFSAEEFVERVGESLGTDPAATQAHARAVFSLLREAVSAGEIEDVRGRLPDSFDRFFEPPEG</sequence>
<accession>A0AAW4PDC2</accession>
<keyword evidence="2" id="KW-1185">Reference proteome</keyword>
<dbReference type="AlphaFoldDB" id="A0AAW4PDC2"/>
<evidence type="ECO:0000313" key="1">
    <source>
        <dbReference type="EMBL" id="MBX0295683.1"/>
    </source>
</evidence>
<gene>
    <name evidence="1" type="ORF">EGH23_12430</name>
</gene>
<comment type="caution">
    <text evidence="1">The sequence shown here is derived from an EMBL/GenBank/DDBJ whole genome shotgun (WGS) entry which is preliminary data.</text>
</comment>
<dbReference type="Proteomes" id="UP001430455">
    <property type="component" value="Unassembled WGS sequence"/>
</dbReference>
<protein>
    <submittedName>
        <fullName evidence="1">DUF2267 domain-containing protein</fullName>
    </submittedName>
</protein>
<dbReference type="InterPro" id="IPR038282">
    <property type="entry name" value="DUF2267_sf"/>
</dbReference>
<dbReference type="Pfam" id="PF10025">
    <property type="entry name" value="DUF2267"/>
    <property type="match status" value="1"/>
</dbReference>
<reference evidence="1 2" key="1">
    <citation type="submission" date="2021-06" db="EMBL/GenBank/DDBJ databases">
        <title>Halomicroarcula sp. a new haloarchaeum isolated from saline soil.</title>
        <authorList>
            <person name="Duran-Viseras A."/>
            <person name="Sanchez-Porro C."/>
            <person name="Ventosa A."/>
        </authorList>
    </citation>
    <scope>NUCLEOTIDE SEQUENCE [LARGE SCALE GENOMIC DNA]</scope>
    <source>
        <strain evidence="1 2">F27</strain>
    </source>
</reference>
<dbReference type="RefSeq" id="WP_220580319.1">
    <property type="nucleotide sequence ID" value="NZ_RKLT01000004.1"/>
</dbReference>
<dbReference type="EMBL" id="RKLT01000004">
    <property type="protein sequence ID" value="MBX0295683.1"/>
    <property type="molecule type" value="Genomic_DNA"/>
</dbReference>
<proteinExistence type="predicted"/>